<evidence type="ECO:0000313" key="1">
    <source>
        <dbReference type="EMBL" id="TCV90939.1"/>
    </source>
</evidence>
<dbReference type="AlphaFoldDB" id="A0A4V2W383"/>
<dbReference type="OrthoDB" id="2664633at2"/>
<gene>
    <name evidence="1" type="ORF">EDC52_1281</name>
</gene>
<keyword evidence="2" id="KW-1185">Reference proteome</keyword>
<name>A0A4V2W383_9GAMM</name>
<feature type="non-terminal residue" evidence="1">
    <location>
        <position position="74"/>
    </location>
</feature>
<reference evidence="1 2" key="1">
    <citation type="submission" date="2019-03" db="EMBL/GenBank/DDBJ databases">
        <title>Genomic Encyclopedia of Type Strains, Phase IV (KMG-IV): sequencing the most valuable type-strain genomes for metagenomic binning, comparative biology and taxonomic classification.</title>
        <authorList>
            <person name="Goeker M."/>
        </authorList>
    </citation>
    <scope>NUCLEOTIDE SEQUENCE [LARGE SCALE GENOMIC DNA]</scope>
    <source>
        <strain evidence="1 2">DSM 19580</strain>
    </source>
</reference>
<organism evidence="1 2">
    <name type="scientific">Biostraticola tofi</name>
    <dbReference type="NCBI Taxonomy" id="466109"/>
    <lineage>
        <taxon>Bacteria</taxon>
        <taxon>Pseudomonadati</taxon>
        <taxon>Pseudomonadota</taxon>
        <taxon>Gammaproteobacteria</taxon>
        <taxon>Enterobacterales</taxon>
        <taxon>Bruguierivoracaceae</taxon>
        <taxon>Biostraticola</taxon>
    </lineage>
</organism>
<accession>A0A4V2W383</accession>
<dbReference type="EMBL" id="SMCR01000028">
    <property type="protein sequence ID" value="TCV90939.1"/>
    <property type="molecule type" value="Genomic_DNA"/>
</dbReference>
<comment type="caution">
    <text evidence="1">The sequence shown here is derived from an EMBL/GenBank/DDBJ whole genome shotgun (WGS) entry which is preliminary data.</text>
</comment>
<sequence length="74" mass="7624">MCKDIALNGQQVAIRHADNHSVQTHRVDQMQSGLTLALSGLVGGIANTAVTTINQAGTQSNGRLAALDGIKSAL</sequence>
<evidence type="ECO:0000313" key="2">
    <source>
        <dbReference type="Proteomes" id="UP000295719"/>
    </source>
</evidence>
<proteinExistence type="predicted"/>
<protein>
    <submittedName>
        <fullName evidence="1">Uncharacterized protein</fullName>
    </submittedName>
</protein>
<dbReference type="Proteomes" id="UP000295719">
    <property type="component" value="Unassembled WGS sequence"/>
</dbReference>